<dbReference type="PATRIC" id="fig|525903.6.peg.104"/>
<dbReference type="EMBL" id="CP001818">
    <property type="protein sequence ID" value="ACZ18341.1"/>
    <property type="molecule type" value="Genomic_DNA"/>
</dbReference>
<dbReference type="InterPro" id="IPR036052">
    <property type="entry name" value="TrpB-like_PALP_sf"/>
</dbReference>
<accession>D1B7T8</accession>
<comment type="similarity">
    <text evidence="3 11">Belongs to the TrpB family.</text>
</comment>
<dbReference type="InterPro" id="IPR006653">
    <property type="entry name" value="Trp_synth_b_CS"/>
</dbReference>
<dbReference type="OrthoDB" id="9766131at2"/>
<keyword evidence="14" id="KW-1185">Reference proteome</keyword>
<comment type="function">
    <text evidence="11">The beta subunit is responsible for the synthesis of L-tryptophan from indole and L-serine.</text>
</comment>
<dbReference type="Pfam" id="PF00291">
    <property type="entry name" value="PALP"/>
    <property type="match status" value="1"/>
</dbReference>
<evidence type="ECO:0000259" key="12">
    <source>
        <dbReference type="Pfam" id="PF00291"/>
    </source>
</evidence>
<comment type="cofactor">
    <cofactor evidence="1 11">
        <name>pyridoxal 5'-phosphate</name>
        <dbReference type="ChEBI" id="CHEBI:597326"/>
    </cofactor>
</comment>
<evidence type="ECO:0000256" key="3">
    <source>
        <dbReference type="ARBA" id="ARBA00009982"/>
    </source>
</evidence>
<dbReference type="CDD" id="cd06446">
    <property type="entry name" value="Trp-synth_B"/>
    <property type="match status" value="1"/>
</dbReference>
<evidence type="ECO:0000256" key="8">
    <source>
        <dbReference type="ARBA" id="ARBA00023141"/>
    </source>
</evidence>
<sequence length="398" mass="42563">MRNHAETETRRGYFGEYGGAFVDGSIGSRLKELDQAFLDALEDPSFQQELTDLLRRYVGRPSALTFCANLSSRLGRGARLYLKREDLNHTGAHKINNALGQGLLARRMGKKEIIAETGAGMHGTACATVAALLGLECTVFMGSQDVQRQAANVARMKALGARVVSVSQGDGTLKEAVDAALHEYASNPQAFYLLGSVVGPHPYPTMVRHFQSVIGHEAREQFLKEEGRLPHYAVACVGGGSNAMGLFSAFTDDLDVKLIAVEPAGKGLDSGLHAASLMRGEPAIIHGFKTYVITDPNGNPGRVHSISSGLDYPGVGPELAHLKDMGRISCEGVTDQEALDGFLALSRHEGIIPALESAHAVAFAMKLLPTLSDGTTVLVNLSGRGDKDLNTVMRELEL</sequence>
<dbReference type="HOGENOM" id="CLU_016734_3_1_0"/>
<feature type="modified residue" description="N6-(pyridoxal phosphate)lysine" evidence="11">
    <location>
        <position position="94"/>
    </location>
</feature>
<dbReference type="FunFam" id="3.40.50.1100:FF:000004">
    <property type="entry name" value="Tryptophan synthase beta chain"/>
    <property type="match status" value="1"/>
</dbReference>
<dbReference type="PANTHER" id="PTHR48077">
    <property type="entry name" value="TRYPTOPHAN SYNTHASE-RELATED"/>
    <property type="match status" value="1"/>
</dbReference>
<evidence type="ECO:0000256" key="4">
    <source>
        <dbReference type="ARBA" id="ARBA00011270"/>
    </source>
</evidence>
<proteinExistence type="inferred from homology"/>
<evidence type="ECO:0000313" key="13">
    <source>
        <dbReference type="EMBL" id="ACZ18341.1"/>
    </source>
</evidence>
<dbReference type="EC" id="4.2.1.20" evidence="11"/>
<dbReference type="PANTHER" id="PTHR48077:SF3">
    <property type="entry name" value="TRYPTOPHAN SYNTHASE"/>
    <property type="match status" value="1"/>
</dbReference>
<dbReference type="SUPFAM" id="SSF53686">
    <property type="entry name" value="Tryptophan synthase beta subunit-like PLP-dependent enzymes"/>
    <property type="match status" value="1"/>
</dbReference>
<gene>
    <name evidence="11" type="primary">trpB</name>
    <name evidence="13" type="ordered locus">Taci_0101</name>
</gene>
<dbReference type="InterPro" id="IPR006654">
    <property type="entry name" value="Trp_synth_beta"/>
</dbReference>
<keyword evidence="5 11" id="KW-0028">Amino-acid biosynthesis</keyword>
<dbReference type="KEGG" id="tai:Taci_0101"/>
<dbReference type="GO" id="GO:0005737">
    <property type="term" value="C:cytoplasm"/>
    <property type="evidence" value="ECO:0007669"/>
    <property type="project" value="TreeGrafter"/>
</dbReference>
<dbReference type="UniPathway" id="UPA00035">
    <property type="reaction ID" value="UER00044"/>
</dbReference>
<evidence type="ECO:0000256" key="2">
    <source>
        <dbReference type="ARBA" id="ARBA00004733"/>
    </source>
</evidence>
<keyword evidence="6 11" id="KW-0822">Tryptophan biosynthesis</keyword>
<evidence type="ECO:0000256" key="5">
    <source>
        <dbReference type="ARBA" id="ARBA00022605"/>
    </source>
</evidence>
<evidence type="ECO:0000256" key="1">
    <source>
        <dbReference type="ARBA" id="ARBA00001933"/>
    </source>
</evidence>
<comment type="catalytic activity">
    <reaction evidence="10 11">
        <text>(1S,2R)-1-C-(indol-3-yl)glycerol 3-phosphate + L-serine = D-glyceraldehyde 3-phosphate + L-tryptophan + H2O</text>
        <dbReference type="Rhea" id="RHEA:10532"/>
        <dbReference type="ChEBI" id="CHEBI:15377"/>
        <dbReference type="ChEBI" id="CHEBI:33384"/>
        <dbReference type="ChEBI" id="CHEBI:57912"/>
        <dbReference type="ChEBI" id="CHEBI:58866"/>
        <dbReference type="ChEBI" id="CHEBI:59776"/>
        <dbReference type="EC" id="4.2.1.20"/>
    </reaction>
</comment>
<dbReference type="NCBIfam" id="TIGR00263">
    <property type="entry name" value="trpB"/>
    <property type="match status" value="1"/>
</dbReference>
<dbReference type="eggNOG" id="COG0133">
    <property type="taxonomic scope" value="Bacteria"/>
</dbReference>
<feature type="domain" description="Tryptophan synthase beta chain-like PALP" evidence="12">
    <location>
        <begin position="60"/>
        <end position="383"/>
    </location>
</feature>
<dbReference type="EnsemblBacteria" id="ACZ18341">
    <property type="protein sequence ID" value="ACZ18341"/>
    <property type="gene ID" value="Taci_0101"/>
</dbReference>
<evidence type="ECO:0000256" key="7">
    <source>
        <dbReference type="ARBA" id="ARBA00022898"/>
    </source>
</evidence>
<evidence type="ECO:0000256" key="9">
    <source>
        <dbReference type="ARBA" id="ARBA00023239"/>
    </source>
</evidence>
<comment type="subunit">
    <text evidence="4 11">Tetramer of two alpha and two beta chains.</text>
</comment>
<comment type="pathway">
    <text evidence="2 11">Amino-acid biosynthesis; L-tryptophan biosynthesis; L-tryptophan from chorismate: step 5/5.</text>
</comment>
<evidence type="ECO:0000256" key="11">
    <source>
        <dbReference type="HAMAP-Rule" id="MF_00133"/>
    </source>
</evidence>
<dbReference type="InterPro" id="IPR001926">
    <property type="entry name" value="TrpB-like_PALP"/>
</dbReference>
<reference evidence="13 14" key="1">
    <citation type="journal article" date="2009" name="Stand. Genomic Sci.">
        <title>Complete genome sequence of Thermanaerovibrio acidaminovorans type strain (Su883).</title>
        <authorList>
            <person name="Chovatia M."/>
            <person name="Sikorski J."/>
            <person name="Schroder M."/>
            <person name="Lapidus A."/>
            <person name="Nolan M."/>
            <person name="Tice H."/>
            <person name="Glavina Del Rio T."/>
            <person name="Copeland A."/>
            <person name="Cheng J.F."/>
            <person name="Lucas S."/>
            <person name="Chen F."/>
            <person name="Bruce D."/>
            <person name="Goodwin L."/>
            <person name="Pitluck S."/>
            <person name="Ivanova N."/>
            <person name="Mavromatis K."/>
            <person name="Ovchinnikova G."/>
            <person name="Pati A."/>
            <person name="Chen A."/>
            <person name="Palaniappan K."/>
            <person name="Land M."/>
            <person name="Hauser L."/>
            <person name="Chang Y.J."/>
            <person name="Jeffries C.D."/>
            <person name="Chain P."/>
            <person name="Saunders E."/>
            <person name="Detter J.C."/>
            <person name="Brettin T."/>
            <person name="Rohde M."/>
            <person name="Goker M."/>
            <person name="Spring S."/>
            <person name="Bristow J."/>
            <person name="Markowitz V."/>
            <person name="Hugenholtz P."/>
            <person name="Kyrpides N.C."/>
            <person name="Klenk H.P."/>
            <person name="Eisen J.A."/>
        </authorList>
    </citation>
    <scope>NUCLEOTIDE SEQUENCE [LARGE SCALE GENOMIC DNA]</scope>
    <source>
        <strain evidence="14">ATCC 49978 / DSM 6589 / Su883</strain>
    </source>
</reference>
<organism evidence="13 14">
    <name type="scientific">Thermanaerovibrio acidaminovorans (strain ATCC 49978 / DSM 6589 / Su883)</name>
    <name type="common">Selenomonas acidaminovorans</name>
    <dbReference type="NCBI Taxonomy" id="525903"/>
    <lineage>
        <taxon>Bacteria</taxon>
        <taxon>Thermotogati</taxon>
        <taxon>Synergistota</taxon>
        <taxon>Synergistia</taxon>
        <taxon>Synergistales</taxon>
        <taxon>Synergistaceae</taxon>
        <taxon>Thermanaerovibrio</taxon>
    </lineage>
</organism>
<dbReference type="Gene3D" id="3.40.50.1100">
    <property type="match status" value="2"/>
</dbReference>
<dbReference type="PIRSF" id="PIRSF001413">
    <property type="entry name" value="Trp_syn_beta"/>
    <property type="match status" value="1"/>
</dbReference>
<protein>
    <recommendedName>
        <fullName evidence="11">Tryptophan synthase beta chain</fullName>
        <ecNumber evidence="11">4.2.1.20</ecNumber>
    </recommendedName>
</protein>
<evidence type="ECO:0000256" key="6">
    <source>
        <dbReference type="ARBA" id="ARBA00022822"/>
    </source>
</evidence>
<dbReference type="STRING" id="525903.Taci_0101"/>
<name>D1B7T8_THEAS</name>
<dbReference type="GO" id="GO:0004834">
    <property type="term" value="F:tryptophan synthase activity"/>
    <property type="evidence" value="ECO:0007669"/>
    <property type="project" value="UniProtKB-UniRule"/>
</dbReference>
<dbReference type="Proteomes" id="UP000002030">
    <property type="component" value="Chromosome"/>
</dbReference>
<keyword evidence="8 11" id="KW-0057">Aromatic amino acid biosynthesis</keyword>
<dbReference type="HAMAP" id="MF_00133">
    <property type="entry name" value="Trp_synth_beta"/>
    <property type="match status" value="1"/>
</dbReference>
<keyword evidence="7 11" id="KW-0663">Pyridoxal phosphate</keyword>
<dbReference type="InterPro" id="IPR023026">
    <property type="entry name" value="Trp_synth_beta/beta-like"/>
</dbReference>
<keyword evidence="9 11" id="KW-0456">Lyase</keyword>
<dbReference type="PROSITE" id="PS00168">
    <property type="entry name" value="TRP_SYNTHASE_BETA"/>
    <property type="match status" value="1"/>
</dbReference>
<evidence type="ECO:0000256" key="10">
    <source>
        <dbReference type="ARBA" id="ARBA00049047"/>
    </source>
</evidence>
<dbReference type="AlphaFoldDB" id="D1B7T8"/>
<dbReference type="RefSeq" id="WP_012868857.1">
    <property type="nucleotide sequence ID" value="NC_013522.1"/>
</dbReference>
<evidence type="ECO:0000313" key="14">
    <source>
        <dbReference type="Proteomes" id="UP000002030"/>
    </source>
</evidence>